<evidence type="ECO:0000256" key="5">
    <source>
        <dbReference type="RuleBase" id="RU363050"/>
    </source>
</evidence>
<keyword evidence="2 5" id="KW-0963">Cytoplasm</keyword>
<protein>
    <recommendedName>
        <fullName evidence="5">Spindle pole body component</fullName>
    </recommendedName>
</protein>
<evidence type="ECO:0000259" key="6">
    <source>
        <dbReference type="Pfam" id="PF04130"/>
    </source>
</evidence>
<dbReference type="InterPro" id="IPR042241">
    <property type="entry name" value="GCP_C_sf"/>
</dbReference>
<dbReference type="GO" id="GO:0051011">
    <property type="term" value="F:microtubule minus-end binding"/>
    <property type="evidence" value="ECO:0007669"/>
    <property type="project" value="TreeGrafter"/>
</dbReference>
<dbReference type="GO" id="GO:0005874">
    <property type="term" value="C:microtubule"/>
    <property type="evidence" value="ECO:0007669"/>
    <property type="project" value="UniProtKB-KW"/>
</dbReference>
<evidence type="ECO:0000259" key="7">
    <source>
        <dbReference type="Pfam" id="PF14609"/>
    </source>
</evidence>
<evidence type="ECO:0000256" key="1">
    <source>
        <dbReference type="ARBA" id="ARBA00010337"/>
    </source>
</evidence>
<dbReference type="GO" id="GO:0043015">
    <property type="term" value="F:gamma-tubulin binding"/>
    <property type="evidence" value="ECO:0007669"/>
    <property type="project" value="InterPro"/>
</dbReference>
<dbReference type="CDD" id="cd22572">
    <property type="entry name" value="GCP5_NTD"/>
    <property type="match status" value="1"/>
</dbReference>
<evidence type="ECO:0000259" key="8">
    <source>
        <dbReference type="Pfam" id="PF17681"/>
    </source>
</evidence>
<comment type="similarity">
    <text evidence="1 5">Belongs to the TUBGCP family.</text>
</comment>
<dbReference type="GO" id="GO:0051225">
    <property type="term" value="P:spindle assembly"/>
    <property type="evidence" value="ECO:0007669"/>
    <property type="project" value="TreeGrafter"/>
</dbReference>
<sequence length="818" mass="93196">MAQNARLGGLTDELIHSILKFDPEKNKQAYKHAKDLATRGLRAHVHARTNQFEVETSYKGLDEKFRVLDRDDLADALQTRLKELEAKTSKWKPEFLYLLLQLSDRPVDNSDVAALEILRPPPSPEPLTWSQIIADDPLSDEEIWKDIDYAAESSEDEKTPKIKETKAGSLLSSVEDEDLYNAVSCVALVATSSLSQVEDAQFWKESPEEESRKVEFSELQAIRETLFMLAGLETSLYHADKRNGSIRVDQKYIFSHAIPKTTHHLFSQLADIGRDLYRLRQWTKRSSSLPLIQTFEAAVGRRLQDYDRTLASLQCRYLLPTTPTAVSMLELHDEVRRTSMPLLQLSKMVSDIEPMLLVNPFIHLETLYEQIIEAQMTLRKDLFDYGSRLFFESLQTYLNPIRKWMESGELGANDETFFVFESDSGMEMASLWHDRFVLRRGQGNALRSPTFLHPAAQKIFNTGKSIVFLKELGIYGTGLASSEPEPRLDHESVCGTGSEVPLAPFAELFQAAFETWIRSKYSLASTVLRSHLFKEYGLLRILENFQIIHFGANGSVFQDFADAIFERRDSRQRGWNDRFLLTELARGIFATALNPGDVEKLVVRSSRSSTESRSVKTLSSITIDYALPWPIQNIILRSSTPTFHQLFTLNLQIHRAKALLQAIPFRALLSPHQHLTNLAYKLRQRLTWLVDILRSYVTETVIMPATAAMTAAIQKAEDIDEMAGIHLKYLARLQEQSLLSENLRPILRAVVALLDLAVAFADIYSQVGEKLRNIDEQFGKLLPFVIAGLRSVGRVGAEPVWEMLAERLEWDKPSKERY</sequence>
<keyword evidence="10" id="KW-1185">Reference proteome</keyword>
<gene>
    <name evidence="9" type="ORF">P154DRAFT_472656</name>
</gene>
<accession>A0A6A5W594</accession>
<dbReference type="Gene3D" id="1.20.120.1900">
    <property type="entry name" value="Gamma-tubulin complex, C-terminal domain"/>
    <property type="match status" value="1"/>
</dbReference>
<dbReference type="InterPro" id="IPR059169">
    <property type="entry name" value="GCP5_N_ext"/>
</dbReference>
<dbReference type="GO" id="GO:0007020">
    <property type="term" value="P:microtubule nucleation"/>
    <property type="evidence" value="ECO:0007669"/>
    <property type="project" value="InterPro"/>
</dbReference>
<dbReference type="InterPro" id="IPR041470">
    <property type="entry name" value="GCP_N"/>
</dbReference>
<dbReference type="Proteomes" id="UP000799779">
    <property type="component" value="Unassembled WGS sequence"/>
</dbReference>
<dbReference type="Pfam" id="PF04130">
    <property type="entry name" value="GCP_C_terminal"/>
    <property type="match status" value="1"/>
</dbReference>
<dbReference type="GO" id="GO:0051321">
    <property type="term" value="P:meiotic cell cycle"/>
    <property type="evidence" value="ECO:0007669"/>
    <property type="project" value="TreeGrafter"/>
</dbReference>
<evidence type="ECO:0000313" key="10">
    <source>
        <dbReference type="Proteomes" id="UP000799779"/>
    </source>
</evidence>
<comment type="subcellular location">
    <subcellularLocation>
        <location evidence="5">Cytoplasm</location>
        <location evidence="5">Cytoskeleton</location>
        <location evidence="5">Microtubule organizing center</location>
    </subcellularLocation>
</comment>
<feature type="domain" description="Gamma-Tubulin ring complex non-core subunit mod21 N-terminal" evidence="7">
    <location>
        <begin position="67"/>
        <end position="156"/>
    </location>
</feature>
<dbReference type="OrthoDB" id="66546at2759"/>
<dbReference type="GO" id="GO:0000930">
    <property type="term" value="C:gamma-tubulin complex"/>
    <property type="evidence" value="ECO:0007669"/>
    <property type="project" value="TreeGrafter"/>
</dbReference>
<dbReference type="InterPro" id="IPR032797">
    <property type="entry name" value="Mod21_N"/>
</dbReference>
<dbReference type="GO" id="GO:0000278">
    <property type="term" value="P:mitotic cell cycle"/>
    <property type="evidence" value="ECO:0007669"/>
    <property type="project" value="TreeGrafter"/>
</dbReference>
<keyword evidence="4 5" id="KW-0206">Cytoskeleton</keyword>
<keyword evidence="3 5" id="KW-0493">Microtubule</keyword>
<evidence type="ECO:0000256" key="2">
    <source>
        <dbReference type="ARBA" id="ARBA00022490"/>
    </source>
</evidence>
<dbReference type="EMBL" id="ML977625">
    <property type="protein sequence ID" value="KAF1996457.1"/>
    <property type="molecule type" value="Genomic_DNA"/>
</dbReference>
<evidence type="ECO:0000256" key="3">
    <source>
        <dbReference type="ARBA" id="ARBA00022701"/>
    </source>
</evidence>
<dbReference type="GO" id="GO:0031122">
    <property type="term" value="P:cytoplasmic microtubule organization"/>
    <property type="evidence" value="ECO:0007669"/>
    <property type="project" value="TreeGrafter"/>
</dbReference>
<evidence type="ECO:0000256" key="4">
    <source>
        <dbReference type="ARBA" id="ARBA00023212"/>
    </source>
</evidence>
<feature type="domain" description="Gamma tubulin complex component protein N-terminal" evidence="8">
    <location>
        <begin position="222"/>
        <end position="535"/>
    </location>
</feature>
<feature type="domain" description="Gamma tubulin complex component C-terminal" evidence="6">
    <location>
        <begin position="552"/>
        <end position="808"/>
    </location>
</feature>
<dbReference type="InterPro" id="IPR040457">
    <property type="entry name" value="GCP_C"/>
</dbReference>
<evidence type="ECO:0000313" key="9">
    <source>
        <dbReference type="EMBL" id="KAF1996457.1"/>
    </source>
</evidence>
<reference evidence="9" key="1">
    <citation type="journal article" date="2020" name="Stud. Mycol.">
        <title>101 Dothideomycetes genomes: a test case for predicting lifestyles and emergence of pathogens.</title>
        <authorList>
            <person name="Haridas S."/>
            <person name="Albert R."/>
            <person name="Binder M."/>
            <person name="Bloem J."/>
            <person name="Labutti K."/>
            <person name="Salamov A."/>
            <person name="Andreopoulos B."/>
            <person name="Baker S."/>
            <person name="Barry K."/>
            <person name="Bills G."/>
            <person name="Bluhm B."/>
            <person name="Cannon C."/>
            <person name="Castanera R."/>
            <person name="Culley D."/>
            <person name="Daum C."/>
            <person name="Ezra D."/>
            <person name="Gonzalez J."/>
            <person name="Henrissat B."/>
            <person name="Kuo A."/>
            <person name="Liang C."/>
            <person name="Lipzen A."/>
            <person name="Lutzoni F."/>
            <person name="Magnuson J."/>
            <person name="Mondo S."/>
            <person name="Nolan M."/>
            <person name="Ohm R."/>
            <person name="Pangilinan J."/>
            <person name="Park H.-J."/>
            <person name="Ramirez L."/>
            <person name="Alfaro M."/>
            <person name="Sun H."/>
            <person name="Tritt A."/>
            <person name="Yoshinaga Y."/>
            <person name="Zwiers L.-H."/>
            <person name="Turgeon B."/>
            <person name="Goodwin S."/>
            <person name="Spatafora J."/>
            <person name="Crous P."/>
            <person name="Grigoriev I."/>
        </authorList>
    </citation>
    <scope>NUCLEOTIDE SEQUENCE</scope>
    <source>
        <strain evidence="9">CBS 123094</strain>
    </source>
</reference>
<organism evidence="9 10">
    <name type="scientific">Amniculicola lignicola CBS 123094</name>
    <dbReference type="NCBI Taxonomy" id="1392246"/>
    <lineage>
        <taxon>Eukaryota</taxon>
        <taxon>Fungi</taxon>
        <taxon>Dikarya</taxon>
        <taxon>Ascomycota</taxon>
        <taxon>Pezizomycotina</taxon>
        <taxon>Dothideomycetes</taxon>
        <taxon>Pleosporomycetidae</taxon>
        <taxon>Pleosporales</taxon>
        <taxon>Amniculicolaceae</taxon>
        <taxon>Amniculicola</taxon>
    </lineage>
</organism>
<dbReference type="InterPro" id="IPR007259">
    <property type="entry name" value="GCP"/>
</dbReference>
<dbReference type="AlphaFoldDB" id="A0A6A5W594"/>
<dbReference type="GO" id="GO:0000922">
    <property type="term" value="C:spindle pole"/>
    <property type="evidence" value="ECO:0007669"/>
    <property type="project" value="InterPro"/>
</dbReference>
<proteinExistence type="inferred from homology"/>
<dbReference type="PANTHER" id="PTHR19302">
    <property type="entry name" value="GAMMA TUBULIN COMPLEX PROTEIN"/>
    <property type="match status" value="1"/>
</dbReference>
<dbReference type="Pfam" id="PF17681">
    <property type="entry name" value="GCP_N_terminal"/>
    <property type="match status" value="1"/>
</dbReference>
<name>A0A6A5W594_9PLEO</name>
<dbReference type="PANTHER" id="PTHR19302:SF33">
    <property type="entry name" value="GAMMA-TUBULIN COMPLEX COMPONENT 5"/>
    <property type="match status" value="1"/>
</dbReference>
<dbReference type="Pfam" id="PF14609">
    <property type="entry name" value="GCP5-Mod21_N"/>
    <property type="match status" value="1"/>
</dbReference>
<dbReference type="GO" id="GO:0005816">
    <property type="term" value="C:spindle pole body"/>
    <property type="evidence" value="ECO:0007669"/>
    <property type="project" value="UniProtKB-ARBA"/>
</dbReference>